<dbReference type="OrthoDB" id="9804751at2"/>
<comment type="caution">
    <text evidence="2">The sequence shown here is derived from an EMBL/GenBank/DDBJ whole genome shotgun (WGS) entry which is preliminary data.</text>
</comment>
<sequence length="415" mass="44148">MHDLPILGQVALGYSPVIDRQHAVVATRLTVFPEHPDAGCDVQALLAAVDAVWPPAAEEGAPELSLNPRPLKPGAARPAMSLRPVSLNLAGERLLAEVLAAPPRPQLMIEVPAFLAAEPAFAAPLVAHAQAGGTLLIKGRPLAELPADVLQAFAFAIVDHDAAPAGSALGGLAELRAGARTMGAVDAALQRGAIATLGWPSDEPVPHSGRQGVPPDVQVVMQLIQGVDREEPVARLEAVLKRDPTLGFRLLRYLNSPAFGLSVEISSFGHALMMLGYQRLKRWLALLLASSSRSAAAKPLMYEAVRRGLLMEELARGSGDAEMRGEMFICGVFSLLDQLLQQPMAALLGNVPVPERVRQALVDETGPFHPYIELVRAIEQESVFDIRERAEGLLLGRGEVNRAVLAALAAARSLD</sequence>
<dbReference type="GeneID" id="99685875"/>
<dbReference type="InterPro" id="IPR052340">
    <property type="entry name" value="RNase_Y/CdgJ"/>
</dbReference>
<feature type="domain" description="HDOD" evidence="1">
    <location>
        <begin position="213"/>
        <end position="399"/>
    </location>
</feature>
<dbReference type="RefSeq" id="WP_132648185.1">
    <property type="nucleotide sequence ID" value="NZ_CP181386.1"/>
</dbReference>
<dbReference type="PANTHER" id="PTHR33525:SF4">
    <property type="entry name" value="CYCLIC DI-GMP PHOSPHODIESTERASE CDGJ"/>
    <property type="match status" value="1"/>
</dbReference>
<dbReference type="EMBL" id="SLXD01000009">
    <property type="protein sequence ID" value="TCP01600.1"/>
    <property type="molecule type" value="Genomic_DNA"/>
</dbReference>
<dbReference type="PANTHER" id="PTHR33525">
    <property type="match status" value="1"/>
</dbReference>
<dbReference type="InterPro" id="IPR013976">
    <property type="entry name" value="HDOD"/>
</dbReference>
<dbReference type="PROSITE" id="PS51833">
    <property type="entry name" value="HDOD"/>
    <property type="match status" value="1"/>
</dbReference>
<proteinExistence type="predicted"/>
<dbReference type="Proteomes" id="UP000295106">
    <property type="component" value="Unassembled WGS sequence"/>
</dbReference>
<dbReference type="SUPFAM" id="SSF109604">
    <property type="entry name" value="HD-domain/PDEase-like"/>
    <property type="match status" value="1"/>
</dbReference>
<protein>
    <submittedName>
        <fullName evidence="2">EAL and modified HD-GYP domain-containing signal transduction protein</fullName>
    </submittedName>
</protein>
<reference evidence="2 3" key="1">
    <citation type="submission" date="2019-03" db="EMBL/GenBank/DDBJ databases">
        <title>Genomic Encyclopedia of Type Strains, Phase IV (KMG-IV): sequencing the most valuable type-strain genomes for metagenomic binning, comparative biology and taxonomic classification.</title>
        <authorList>
            <person name="Goeker M."/>
        </authorList>
    </citation>
    <scope>NUCLEOTIDE SEQUENCE [LARGE SCALE GENOMIC DNA]</scope>
    <source>
        <strain evidence="2 3">DSM 1709</strain>
    </source>
</reference>
<name>A0A4R2M5V2_RUBGE</name>
<dbReference type="Pfam" id="PF08668">
    <property type="entry name" value="HDOD"/>
    <property type="match status" value="1"/>
</dbReference>
<organism evidence="2 3">
    <name type="scientific">Rubrivivax gelatinosus</name>
    <name type="common">Rhodocyclus gelatinosus</name>
    <name type="synonym">Rhodopseudomonas gelatinosa</name>
    <dbReference type="NCBI Taxonomy" id="28068"/>
    <lineage>
        <taxon>Bacteria</taxon>
        <taxon>Pseudomonadati</taxon>
        <taxon>Pseudomonadota</taxon>
        <taxon>Betaproteobacteria</taxon>
        <taxon>Burkholderiales</taxon>
        <taxon>Sphaerotilaceae</taxon>
        <taxon>Rubrivivax</taxon>
    </lineage>
</organism>
<dbReference type="Gene3D" id="1.10.3210.10">
    <property type="entry name" value="Hypothetical protein af1432"/>
    <property type="match status" value="1"/>
</dbReference>
<evidence type="ECO:0000259" key="1">
    <source>
        <dbReference type="PROSITE" id="PS51833"/>
    </source>
</evidence>
<evidence type="ECO:0000313" key="3">
    <source>
        <dbReference type="Proteomes" id="UP000295106"/>
    </source>
</evidence>
<dbReference type="AlphaFoldDB" id="A0A4R2M5V2"/>
<evidence type="ECO:0000313" key="2">
    <source>
        <dbReference type="EMBL" id="TCP01600.1"/>
    </source>
</evidence>
<gene>
    <name evidence="2" type="ORF">EV684_109239</name>
</gene>
<accession>A0A4R2M5V2</accession>